<sequence>DCQEMSTQLTTPSSITINKITRSRESRTQSNSNRFTSAKTRRSKIDFKSLGIENKCLQCGRSDHLVKDCKTDKTKLKCMFCDKTGHVQKVCINYLLKNQSSTQVKSIDQIQDSGDDSLDEYFGVNNVVDIFQSNFDSYS</sequence>
<dbReference type="GO" id="GO:0003676">
    <property type="term" value="F:nucleic acid binding"/>
    <property type="evidence" value="ECO:0007669"/>
    <property type="project" value="InterPro"/>
</dbReference>
<keyword evidence="1" id="KW-0863">Zinc-finger</keyword>
<gene>
    <name evidence="4" type="primary">gag-pol_65</name>
    <name evidence="4" type="ORF">CM83_496</name>
</gene>
<feature type="compositionally biased region" description="Polar residues" evidence="2">
    <location>
        <begin position="28"/>
        <end position="38"/>
    </location>
</feature>
<dbReference type="Gene3D" id="4.10.60.10">
    <property type="entry name" value="Zinc finger, CCHC-type"/>
    <property type="match status" value="1"/>
</dbReference>
<accession>A0A0A9WKA9</accession>
<dbReference type="EMBL" id="GBHO01036661">
    <property type="protein sequence ID" value="JAG06943.1"/>
    <property type="molecule type" value="Transcribed_RNA"/>
</dbReference>
<feature type="non-terminal residue" evidence="4">
    <location>
        <position position="139"/>
    </location>
</feature>
<keyword evidence="1" id="KW-0479">Metal-binding</keyword>
<dbReference type="InterPro" id="IPR036875">
    <property type="entry name" value="Znf_CCHC_sf"/>
</dbReference>
<feature type="domain" description="CCHC-type" evidence="3">
    <location>
        <begin position="55"/>
        <end position="70"/>
    </location>
</feature>
<feature type="region of interest" description="Disordered" evidence="2">
    <location>
        <begin position="21"/>
        <end position="40"/>
    </location>
</feature>
<dbReference type="GO" id="GO:0008270">
    <property type="term" value="F:zinc ion binding"/>
    <property type="evidence" value="ECO:0007669"/>
    <property type="project" value="UniProtKB-KW"/>
</dbReference>
<evidence type="ECO:0000313" key="4">
    <source>
        <dbReference type="EMBL" id="JAG06943.1"/>
    </source>
</evidence>
<reference evidence="4" key="1">
    <citation type="journal article" date="2014" name="PLoS ONE">
        <title>Transcriptome-Based Identification of ABC Transporters in the Western Tarnished Plant Bug Lygus hesperus.</title>
        <authorList>
            <person name="Hull J.J."/>
            <person name="Chaney K."/>
            <person name="Geib S.M."/>
            <person name="Fabrick J.A."/>
            <person name="Brent C.S."/>
            <person name="Walsh D."/>
            <person name="Lavine L.C."/>
        </authorList>
    </citation>
    <scope>NUCLEOTIDE SEQUENCE</scope>
</reference>
<reference evidence="4" key="2">
    <citation type="submission" date="2014-07" db="EMBL/GenBank/DDBJ databases">
        <authorList>
            <person name="Hull J."/>
        </authorList>
    </citation>
    <scope>NUCLEOTIDE SEQUENCE</scope>
</reference>
<dbReference type="SMART" id="SM00343">
    <property type="entry name" value="ZnF_C2HC"/>
    <property type="match status" value="2"/>
</dbReference>
<dbReference type="AlphaFoldDB" id="A0A0A9WKA9"/>
<feature type="non-terminal residue" evidence="4">
    <location>
        <position position="1"/>
    </location>
</feature>
<dbReference type="PROSITE" id="PS50158">
    <property type="entry name" value="ZF_CCHC"/>
    <property type="match status" value="1"/>
</dbReference>
<evidence type="ECO:0000256" key="2">
    <source>
        <dbReference type="SAM" id="MobiDB-lite"/>
    </source>
</evidence>
<dbReference type="InterPro" id="IPR001878">
    <property type="entry name" value="Znf_CCHC"/>
</dbReference>
<protein>
    <submittedName>
        <fullName evidence="4">Gag-Pol polyprotein</fullName>
    </submittedName>
</protein>
<dbReference type="SUPFAM" id="SSF57756">
    <property type="entry name" value="Retrovirus zinc finger-like domains"/>
    <property type="match status" value="1"/>
</dbReference>
<proteinExistence type="predicted"/>
<evidence type="ECO:0000256" key="1">
    <source>
        <dbReference type="PROSITE-ProRule" id="PRU00047"/>
    </source>
</evidence>
<name>A0A0A9WKA9_LYGHE</name>
<evidence type="ECO:0000259" key="3">
    <source>
        <dbReference type="PROSITE" id="PS50158"/>
    </source>
</evidence>
<keyword evidence="1" id="KW-0862">Zinc</keyword>
<organism evidence="4">
    <name type="scientific">Lygus hesperus</name>
    <name type="common">Western plant bug</name>
    <dbReference type="NCBI Taxonomy" id="30085"/>
    <lineage>
        <taxon>Eukaryota</taxon>
        <taxon>Metazoa</taxon>
        <taxon>Ecdysozoa</taxon>
        <taxon>Arthropoda</taxon>
        <taxon>Hexapoda</taxon>
        <taxon>Insecta</taxon>
        <taxon>Pterygota</taxon>
        <taxon>Neoptera</taxon>
        <taxon>Paraneoptera</taxon>
        <taxon>Hemiptera</taxon>
        <taxon>Heteroptera</taxon>
        <taxon>Panheteroptera</taxon>
        <taxon>Cimicomorpha</taxon>
        <taxon>Miridae</taxon>
        <taxon>Mirini</taxon>
        <taxon>Lygus</taxon>
    </lineage>
</organism>